<evidence type="ECO:0000313" key="1">
    <source>
        <dbReference type="EMBL" id="TQL58094.1"/>
    </source>
</evidence>
<comment type="caution">
    <text evidence="1">The sequence shown here is derived from an EMBL/GenBank/DDBJ whole genome shotgun (WGS) entry which is preliminary data.</text>
</comment>
<keyword evidence="2" id="KW-1185">Reference proteome</keyword>
<organism evidence="1 2">
    <name type="scientific">Propioniferax innocua</name>
    <dbReference type="NCBI Taxonomy" id="1753"/>
    <lineage>
        <taxon>Bacteria</taxon>
        <taxon>Bacillati</taxon>
        <taxon>Actinomycetota</taxon>
        <taxon>Actinomycetes</taxon>
        <taxon>Propionibacteriales</taxon>
        <taxon>Propionibacteriaceae</taxon>
        <taxon>Propioniferax</taxon>
    </lineage>
</organism>
<gene>
    <name evidence="1" type="ORF">FB460_1947</name>
</gene>
<dbReference type="InterPro" id="IPR036249">
    <property type="entry name" value="Thioredoxin-like_sf"/>
</dbReference>
<dbReference type="Pfam" id="PF05768">
    <property type="entry name" value="Glrx-like"/>
    <property type="match status" value="1"/>
</dbReference>
<sequence>MGEIRWPWRRRRTEPVPSPVDAASRVVILVRERCGLCVEAAATAEEVCGAKGVRWETQDVDADETLRSAYTDHVPVTFVDGKRLGYWGLDPQDLKAALDRTP</sequence>
<proteinExistence type="predicted"/>
<protein>
    <submittedName>
        <fullName evidence="1">Glutaredoxin-like protein DUF836</fullName>
    </submittedName>
</protein>
<evidence type="ECO:0000313" key="2">
    <source>
        <dbReference type="Proteomes" id="UP000316196"/>
    </source>
</evidence>
<dbReference type="OrthoDB" id="8779161at2"/>
<dbReference type="SUPFAM" id="SSF52833">
    <property type="entry name" value="Thioredoxin-like"/>
    <property type="match status" value="1"/>
</dbReference>
<name>A0A542ZCM8_9ACTN</name>
<dbReference type="Proteomes" id="UP000316196">
    <property type="component" value="Unassembled WGS sequence"/>
</dbReference>
<dbReference type="InterPro" id="IPR008554">
    <property type="entry name" value="Glutaredoxin-like"/>
</dbReference>
<reference evidence="1 2" key="1">
    <citation type="submission" date="2019-06" db="EMBL/GenBank/DDBJ databases">
        <title>Sequencing the genomes of 1000 actinobacteria strains.</title>
        <authorList>
            <person name="Klenk H.-P."/>
        </authorList>
    </citation>
    <scope>NUCLEOTIDE SEQUENCE [LARGE SCALE GENOMIC DNA]</scope>
    <source>
        <strain evidence="1 2">DSM 8251</strain>
    </source>
</reference>
<accession>A0A542ZCM8</accession>
<dbReference type="Gene3D" id="3.40.30.10">
    <property type="entry name" value="Glutaredoxin"/>
    <property type="match status" value="1"/>
</dbReference>
<dbReference type="AlphaFoldDB" id="A0A542ZCM8"/>
<dbReference type="EMBL" id="VFOR01000002">
    <property type="protein sequence ID" value="TQL58094.1"/>
    <property type="molecule type" value="Genomic_DNA"/>
</dbReference>
<dbReference type="RefSeq" id="WP_142093919.1">
    <property type="nucleotide sequence ID" value="NZ_BAAAMD010000004.1"/>
</dbReference>